<evidence type="ECO:0000256" key="8">
    <source>
        <dbReference type="PIRSR" id="PIRSR037215-1"/>
    </source>
</evidence>
<evidence type="ECO:0000313" key="11">
    <source>
        <dbReference type="EMBL" id="MBB6465865.1"/>
    </source>
</evidence>
<dbReference type="RefSeq" id="WP_184768321.1">
    <property type="nucleotide sequence ID" value="NZ_JACHGI010000002.1"/>
</dbReference>
<keyword evidence="4 11" id="KW-0378">Hydrolase</keyword>
<dbReference type="InterPro" id="IPR002933">
    <property type="entry name" value="Peptidase_M20"/>
</dbReference>
<dbReference type="InterPro" id="IPR036264">
    <property type="entry name" value="Bact_exopeptidase_dim_dom"/>
</dbReference>
<feature type="domain" description="Peptidase M20 dimerisation" evidence="10">
    <location>
        <begin position="217"/>
        <end position="315"/>
    </location>
</feature>
<dbReference type="GO" id="GO:0045148">
    <property type="term" value="F:tripeptide aminopeptidase activity"/>
    <property type="evidence" value="ECO:0007669"/>
    <property type="project" value="UniProtKB-UniRule"/>
</dbReference>
<feature type="binding site" evidence="9">
    <location>
        <position position="184"/>
    </location>
    <ligand>
        <name>Zn(2+)</name>
        <dbReference type="ChEBI" id="CHEBI:29105"/>
        <label>2</label>
    </ligand>
</feature>
<protein>
    <recommendedName>
        <fullName evidence="7">Peptidase T</fullName>
        <ecNumber evidence="7">3.4.11.4</ecNumber>
    </recommendedName>
</protein>
<gene>
    <name evidence="11" type="ORF">HNQ96_001723</name>
</gene>
<keyword evidence="6" id="KW-0482">Metalloprotease</keyword>
<feature type="binding site" evidence="9">
    <location>
        <position position="388"/>
    </location>
    <ligand>
        <name>Zn(2+)</name>
        <dbReference type="ChEBI" id="CHEBI:29105"/>
        <label>2</label>
    </ligand>
</feature>
<proteinExistence type="inferred from homology"/>
<evidence type="ECO:0000256" key="2">
    <source>
        <dbReference type="ARBA" id="ARBA00022670"/>
    </source>
</evidence>
<feature type="binding site" evidence="9">
    <location>
        <position position="149"/>
    </location>
    <ligand>
        <name>Zn(2+)</name>
        <dbReference type="ChEBI" id="CHEBI:29105"/>
        <label>2</label>
    </ligand>
</feature>
<comment type="similarity">
    <text evidence="1">Belongs to the peptidase M20B family.</text>
</comment>
<feature type="active site" description="Proton acceptor" evidence="8">
    <location>
        <position position="183"/>
    </location>
</feature>
<dbReference type="GO" id="GO:0006508">
    <property type="term" value="P:proteolysis"/>
    <property type="evidence" value="ECO:0007669"/>
    <property type="project" value="UniProtKB-UniRule"/>
</dbReference>
<dbReference type="Pfam" id="PF01546">
    <property type="entry name" value="Peptidase_M20"/>
    <property type="match status" value="1"/>
</dbReference>
<dbReference type="PANTHER" id="PTHR42994">
    <property type="entry name" value="PEPTIDASE T"/>
    <property type="match status" value="1"/>
</dbReference>
<keyword evidence="11" id="KW-0031">Aminopeptidase</keyword>
<accession>A0A8E2BDJ1</accession>
<dbReference type="NCBIfam" id="NF009920">
    <property type="entry name" value="PRK13381.1"/>
    <property type="match status" value="1"/>
</dbReference>
<comment type="cofactor">
    <cofactor evidence="9">
        <name>Zn(2+)</name>
        <dbReference type="ChEBI" id="CHEBI:29105"/>
    </cofactor>
    <text evidence="9">Binds 2 Zn(2+) ions per subunit.</text>
</comment>
<dbReference type="Gene3D" id="3.30.70.360">
    <property type="match status" value="1"/>
</dbReference>
<dbReference type="NCBIfam" id="TIGR01882">
    <property type="entry name" value="peptidase-T"/>
    <property type="match status" value="1"/>
</dbReference>
<dbReference type="Pfam" id="PF07687">
    <property type="entry name" value="M20_dimer"/>
    <property type="match status" value="1"/>
</dbReference>
<keyword evidence="3 9" id="KW-0479">Metal-binding</keyword>
<feature type="binding site" evidence="9">
    <location>
        <position position="86"/>
    </location>
    <ligand>
        <name>Zn(2+)</name>
        <dbReference type="ChEBI" id="CHEBI:29105"/>
        <label>1</label>
    </ligand>
</feature>
<dbReference type="AlphaFoldDB" id="A0A8E2BDJ1"/>
<dbReference type="EMBL" id="JACHGI010000002">
    <property type="protein sequence ID" value="MBB6465865.1"/>
    <property type="molecule type" value="Genomic_DNA"/>
</dbReference>
<evidence type="ECO:0000256" key="5">
    <source>
        <dbReference type="ARBA" id="ARBA00022833"/>
    </source>
</evidence>
<dbReference type="InterPro" id="IPR010161">
    <property type="entry name" value="Peptidase_M20B"/>
</dbReference>
<evidence type="ECO:0000256" key="1">
    <source>
        <dbReference type="ARBA" id="ARBA00009692"/>
    </source>
</evidence>
<evidence type="ECO:0000256" key="7">
    <source>
        <dbReference type="NCBIfam" id="TIGR01882"/>
    </source>
</evidence>
<dbReference type="EC" id="3.4.11.4" evidence="7"/>
<dbReference type="InterPro" id="IPR011650">
    <property type="entry name" value="Peptidase_M20_dimer"/>
</dbReference>
<dbReference type="SUPFAM" id="SSF55031">
    <property type="entry name" value="Bacterial exopeptidase dimerisation domain"/>
    <property type="match status" value="1"/>
</dbReference>
<dbReference type="CDD" id="cd03892">
    <property type="entry name" value="M20_peptT"/>
    <property type="match status" value="1"/>
</dbReference>
<keyword evidence="5 9" id="KW-0862">Zinc</keyword>
<comment type="caution">
    <text evidence="11">The sequence shown here is derived from an EMBL/GenBank/DDBJ whole genome shotgun (WGS) entry which is preliminary data.</text>
</comment>
<feature type="binding site" evidence="9">
    <location>
        <position position="149"/>
    </location>
    <ligand>
        <name>Zn(2+)</name>
        <dbReference type="ChEBI" id="CHEBI:29105"/>
        <label>1</label>
    </ligand>
</feature>
<dbReference type="NCBIfam" id="NF003976">
    <property type="entry name" value="PRK05469.1"/>
    <property type="match status" value="1"/>
</dbReference>
<evidence type="ECO:0000256" key="9">
    <source>
        <dbReference type="PIRSR" id="PIRSR037215-2"/>
    </source>
</evidence>
<keyword evidence="2" id="KW-0645">Protease</keyword>
<organism evidence="11 12">
    <name type="scientific">Aminobacter carboxidus</name>
    <dbReference type="NCBI Taxonomy" id="376165"/>
    <lineage>
        <taxon>Bacteria</taxon>
        <taxon>Pseudomonadati</taxon>
        <taxon>Pseudomonadota</taxon>
        <taxon>Alphaproteobacteria</taxon>
        <taxon>Hyphomicrobiales</taxon>
        <taxon>Phyllobacteriaceae</taxon>
        <taxon>Aminobacter</taxon>
    </lineage>
</organism>
<reference evidence="11 12" key="1">
    <citation type="submission" date="2020-08" db="EMBL/GenBank/DDBJ databases">
        <title>Genomic Encyclopedia of Type Strains, Phase IV (KMG-IV): sequencing the most valuable type-strain genomes for metagenomic binning, comparative biology and taxonomic classification.</title>
        <authorList>
            <person name="Goeker M."/>
        </authorList>
    </citation>
    <scope>NUCLEOTIDE SEQUENCE [LARGE SCALE GENOMIC DNA]</scope>
    <source>
        <strain evidence="11 12">DSM 17454</strain>
    </source>
</reference>
<dbReference type="PROSITE" id="PS00759">
    <property type="entry name" value="ARGE_DAPE_CPG2_2"/>
    <property type="match status" value="1"/>
</dbReference>
<dbReference type="PANTHER" id="PTHR42994:SF1">
    <property type="entry name" value="PEPTIDASE T"/>
    <property type="match status" value="1"/>
</dbReference>
<dbReference type="InterPro" id="IPR001261">
    <property type="entry name" value="ArgE/DapE_CS"/>
</dbReference>
<evidence type="ECO:0000256" key="6">
    <source>
        <dbReference type="ARBA" id="ARBA00023049"/>
    </source>
</evidence>
<evidence type="ECO:0000256" key="3">
    <source>
        <dbReference type="ARBA" id="ARBA00022723"/>
    </source>
</evidence>
<dbReference type="Gene3D" id="3.40.630.10">
    <property type="entry name" value="Zn peptidases"/>
    <property type="match status" value="1"/>
</dbReference>
<dbReference type="GO" id="GO:0005829">
    <property type="term" value="C:cytosol"/>
    <property type="evidence" value="ECO:0007669"/>
    <property type="project" value="TreeGrafter"/>
</dbReference>
<name>A0A8E2BDJ1_9HYPH</name>
<evidence type="ECO:0000259" key="10">
    <source>
        <dbReference type="Pfam" id="PF07687"/>
    </source>
</evidence>
<evidence type="ECO:0000256" key="4">
    <source>
        <dbReference type="ARBA" id="ARBA00022801"/>
    </source>
</evidence>
<dbReference type="SUPFAM" id="SSF53187">
    <property type="entry name" value="Zn-dependent exopeptidases"/>
    <property type="match status" value="1"/>
</dbReference>
<dbReference type="GO" id="GO:0008237">
    <property type="term" value="F:metallopeptidase activity"/>
    <property type="evidence" value="ECO:0007669"/>
    <property type="project" value="UniProtKB-KW"/>
</dbReference>
<feature type="active site" evidence="8">
    <location>
        <position position="88"/>
    </location>
</feature>
<dbReference type="GO" id="GO:0006518">
    <property type="term" value="P:peptide metabolic process"/>
    <property type="evidence" value="ECO:0007669"/>
    <property type="project" value="InterPro"/>
</dbReference>
<feature type="binding site" evidence="9">
    <location>
        <position position="206"/>
    </location>
    <ligand>
        <name>Zn(2+)</name>
        <dbReference type="ChEBI" id="CHEBI:29105"/>
        <label>1</label>
    </ligand>
</feature>
<dbReference type="GO" id="GO:0008270">
    <property type="term" value="F:zinc ion binding"/>
    <property type="evidence" value="ECO:0007669"/>
    <property type="project" value="InterPro"/>
</dbReference>
<dbReference type="PIRSF" id="PIRSF037215">
    <property type="entry name" value="Peptidase_M20B"/>
    <property type="match status" value="1"/>
</dbReference>
<evidence type="ECO:0000313" key="12">
    <source>
        <dbReference type="Proteomes" id="UP000532373"/>
    </source>
</evidence>
<dbReference type="Proteomes" id="UP000532373">
    <property type="component" value="Unassembled WGS sequence"/>
</dbReference>
<sequence length="418" mass="45351">MTETRTATTDTVLDRFLRYVVIDTQSDASSPTQPSTEKQKNLGRLLVEELLAIGLSDAHLDEHGYVYATVPANTDKQVPVICFCSHMDTAPDFTGTNVKPQILRSYAGGDIRLTGDPQQVIRVAEHPELKNQIGNDIVTSDGTTLLGADDKAGIAEIMTAAQFLIANPDIKHGAVKLLFTADEEIGRGVDKVDFAKLGATFAYTMDGETAGHIEDETFSADGVEIAISGVAIHPGFAKGRMENAIKIVGAIVDRLPKELSPETTEGREGFVHPTALSGSMEKASLSLIVRDFTEAGLAAKEQMLEDIISDVLKAYPGSSYAFTVKEQYRNMKVVLDRHPEIVENALEAVRRAGMEPVRGSIRGGTDGSRLSFMGLPCPNIFAGGHAFHSPLEWVSRQDMEKAVKTIVELARVWEERAP</sequence>